<dbReference type="CDD" id="cd00067">
    <property type="entry name" value="GAL4"/>
    <property type="match status" value="1"/>
</dbReference>
<dbReference type="Gene3D" id="4.10.240.10">
    <property type="entry name" value="Zn(2)-C6 fungal-type DNA-binding domain"/>
    <property type="match status" value="1"/>
</dbReference>
<dbReference type="PANTHER" id="PTHR47338:SF10">
    <property type="entry name" value="TRANSCRIPTION FACTOR DOMAIN-CONTAINING PROTEIN-RELATED"/>
    <property type="match status" value="1"/>
</dbReference>
<evidence type="ECO:0000313" key="8">
    <source>
        <dbReference type="EMBL" id="KAI6777671.1"/>
    </source>
</evidence>
<dbReference type="InterPro" id="IPR036864">
    <property type="entry name" value="Zn2-C6_fun-type_DNA-bd_sf"/>
</dbReference>
<dbReference type="PANTHER" id="PTHR47338">
    <property type="entry name" value="ZN(II)2CYS6 TRANSCRIPTION FACTOR (EUROFUNG)-RELATED"/>
    <property type="match status" value="1"/>
</dbReference>
<evidence type="ECO:0000313" key="9">
    <source>
        <dbReference type="Proteomes" id="UP001055219"/>
    </source>
</evidence>
<feature type="compositionally biased region" description="Polar residues" evidence="6">
    <location>
        <begin position="720"/>
        <end position="751"/>
    </location>
</feature>
<dbReference type="RefSeq" id="XP_051358527.1">
    <property type="nucleotide sequence ID" value="XM_051510588.1"/>
</dbReference>
<dbReference type="GeneID" id="75830745"/>
<feature type="region of interest" description="Disordered" evidence="6">
    <location>
        <begin position="1"/>
        <end position="26"/>
    </location>
</feature>
<comment type="caution">
    <text evidence="8">The sequence shown here is derived from an EMBL/GenBank/DDBJ whole genome shotgun (WGS) entry which is preliminary data.</text>
</comment>
<feature type="region of interest" description="Disordered" evidence="6">
    <location>
        <begin position="703"/>
        <end position="814"/>
    </location>
</feature>
<accession>A0A9P9XTU0</accession>
<keyword evidence="4" id="KW-0804">Transcription</keyword>
<reference evidence="8" key="1">
    <citation type="journal article" date="2021" name="J Fungi (Basel)">
        <title>Genomic and Metabolomic Analyses of the Marine Fungus Emericellopsis cladophorae: Insights into Saltwater Adaptability Mechanisms and Its Biosynthetic Potential.</title>
        <authorList>
            <person name="Goncalves M.F.M."/>
            <person name="Hilario S."/>
            <person name="Van de Peer Y."/>
            <person name="Esteves A.C."/>
            <person name="Alves A."/>
        </authorList>
    </citation>
    <scope>NUCLEOTIDE SEQUENCE</scope>
    <source>
        <strain evidence="8">MUM 19.33</strain>
    </source>
</reference>
<evidence type="ECO:0000256" key="1">
    <source>
        <dbReference type="ARBA" id="ARBA00004123"/>
    </source>
</evidence>
<feature type="domain" description="Zn(2)-C6 fungal-type" evidence="7">
    <location>
        <begin position="34"/>
        <end position="64"/>
    </location>
</feature>
<dbReference type="SMART" id="SM00906">
    <property type="entry name" value="Fungal_trans"/>
    <property type="match status" value="1"/>
</dbReference>
<organism evidence="8 9">
    <name type="scientific">Emericellopsis cladophorae</name>
    <dbReference type="NCBI Taxonomy" id="2686198"/>
    <lineage>
        <taxon>Eukaryota</taxon>
        <taxon>Fungi</taxon>
        <taxon>Dikarya</taxon>
        <taxon>Ascomycota</taxon>
        <taxon>Pezizomycotina</taxon>
        <taxon>Sordariomycetes</taxon>
        <taxon>Hypocreomycetidae</taxon>
        <taxon>Hypocreales</taxon>
        <taxon>Bionectriaceae</taxon>
        <taxon>Emericellopsis</taxon>
    </lineage>
</organism>
<dbReference type="Pfam" id="PF04082">
    <property type="entry name" value="Fungal_trans"/>
    <property type="match status" value="1"/>
</dbReference>
<dbReference type="GO" id="GO:0006351">
    <property type="term" value="P:DNA-templated transcription"/>
    <property type="evidence" value="ECO:0007669"/>
    <property type="project" value="InterPro"/>
</dbReference>
<dbReference type="AlphaFoldDB" id="A0A9P9XTU0"/>
<dbReference type="InterPro" id="IPR001138">
    <property type="entry name" value="Zn2Cys6_DnaBD"/>
</dbReference>
<dbReference type="GO" id="GO:0008270">
    <property type="term" value="F:zinc ion binding"/>
    <property type="evidence" value="ECO:0007669"/>
    <property type="project" value="InterPro"/>
</dbReference>
<gene>
    <name evidence="8" type="ORF">J7T54_004257</name>
</gene>
<evidence type="ECO:0000256" key="2">
    <source>
        <dbReference type="ARBA" id="ARBA00022723"/>
    </source>
</evidence>
<feature type="compositionally biased region" description="Polar residues" evidence="6">
    <location>
        <begin position="761"/>
        <end position="773"/>
    </location>
</feature>
<dbReference type="PROSITE" id="PS00463">
    <property type="entry name" value="ZN2_CY6_FUNGAL_1"/>
    <property type="match status" value="1"/>
</dbReference>
<evidence type="ECO:0000256" key="3">
    <source>
        <dbReference type="ARBA" id="ARBA00023015"/>
    </source>
</evidence>
<dbReference type="GO" id="GO:0005634">
    <property type="term" value="C:nucleus"/>
    <property type="evidence" value="ECO:0007669"/>
    <property type="project" value="UniProtKB-SubCell"/>
</dbReference>
<keyword evidence="9" id="KW-1185">Reference proteome</keyword>
<name>A0A9P9XTU0_9HYPO</name>
<evidence type="ECO:0000256" key="5">
    <source>
        <dbReference type="ARBA" id="ARBA00023242"/>
    </source>
</evidence>
<sequence length="871" mass="96176">MTPALDAQAGPDTGDAPLKQVSRGPDAQGFEPLACVSCRARKLKCDRTRPACTRCTKVQNDCVYPESRRKPTFKRRNVKELEARLVQVEDYLKEVTHNGEQEGPESGDSNGSNGAFDFNVQNAQAQQGRMADMPLNNGSAENPASFAKSQLLGMGYSESLPPFEIMEELINIYFSTQHPHMPIIHPSRFYQGFYGGAMRRPPMCLQYIMWACAAQFHPKYDEYSEVFYQRARQYMDVDEMKASFPQRCGTLCLLVLIYAQGSGEHFITMAHAQAYALLAQFEAKCMYFTRAAMTSAKCVRLVQMMGLDRLDGEQDDLPPALPPATSWIEMEERRRTFWGAFAIDSHACVSTGWPSLIVNADITTRLPVSEEAFTSGLEQVAPFLDEIFHGATYEGFAGPIVICRIFKGIMHHVHRSKPRDQPEDLLNGAFWKRHRELDNEFLSAFMFLPEQFRLPRNIRNPMALHLNLNLHASVICLHHAAVEKAEKFGHTDTIKASVGRLKNAADEVVSIARLTAHNTSIFKNPLSSLSLYCATTVYVYMAKTDIRHGFDAIDKANFETLIQAMEAIARVHQITRAFLQQACLDIERNGLLSVIESPSLDKYRDSFGMAGSNIPMLARSSVGRHTKVPPVLPGKLPLDKPEGRVRPAKLRLSNPNCSVAFADDNHKDGSQVSFNPSLGAVTRNIAIAPTADLNMMYSNKRKRPLDIPGSSGVVDLPGTDKTSFASNALPNRNTSSNPATTTGGQLVNNMLGSVGMGSHSMLGNNMTLPDRTTPSSSASPLPPQTFSVGRAETQSGSSEESPQGTTGLGNTVEENRFDFRPFAGRVATPIWPDLTDDFFHDMVQDALSSQNNGESLDFFGDPNWAGGHMPG</sequence>
<dbReference type="CDD" id="cd12148">
    <property type="entry name" value="fungal_TF_MHR"/>
    <property type="match status" value="1"/>
</dbReference>
<protein>
    <submittedName>
        <fullName evidence="8">Binuclear zinc transcription factor</fullName>
    </submittedName>
</protein>
<proteinExistence type="predicted"/>
<dbReference type="Proteomes" id="UP001055219">
    <property type="component" value="Unassembled WGS sequence"/>
</dbReference>
<keyword evidence="3" id="KW-0805">Transcription regulation</keyword>
<dbReference type="OrthoDB" id="4456959at2759"/>
<dbReference type="InterPro" id="IPR007219">
    <property type="entry name" value="XnlR_reg_dom"/>
</dbReference>
<dbReference type="GO" id="GO:0003677">
    <property type="term" value="F:DNA binding"/>
    <property type="evidence" value="ECO:0007669"/>
    <property type="project" value="InterPro"/>
</dbReference>
<keyword evidence="5" id="KW-0539">Nucleus</keyword>
<dbReference type="SMART" id="SM00066">
    <property type="entry name" value="GAL4"/>
    <property type="match status" value="1"/>
</dbReference>
<dbReference type="Pfam" id="PF00172">
    <property type="entry name" value="Zn_clus"/>
    <property type="match status" value="1"/>
</dbReference>
<dbReference type="EMBL" id="JAGIXG020000130">
    <property type="protein sequence ID" value="KAI6777671.1"/>
    <property type="molecule type" value="Genomic_DNA"/>
</dbReference>
<dbReference type="InterPro" id="IPR050815">
    <property type="entry name" value="TF_fung"/>
</dbReference>
<keyword evidence="2" id="KW-0479">Metal-binding</keyword>
<dbReference type="PROSITE" id="PS50048">
    <property type="entry name" value="ZN2_CY6_FUNGAL_2"/>
    <property type="match status" value="1"/>
</dbReference>
<dbReference type="GO" id="GO:0000981">
    <property type="term" value="F:DNA-binding transcription factor activity, RNA polymerase II-specific"/>
    <property type="evidence" value="ECO:0007669"/>
    <property type="project" value="InterPro"/>
</dbReference>
<feature type="compositionally biased region" description="Polar residues" evidence="6">
    <location>
        <begin position="784"/>
        <end position="809"/>
    </location>
</feature>
<comment type="subcellular location">
    <subcellularLocation>
        <location evidence="1">Nucleus</location>
    </subcellularLocation>
</comment>
<evidence type="ECO:0000259" key="7">
    <source>
        <dbReference type="PROSITE" id="PS50048"/>
    </source>
</evidence>
<evidence type="ECO:0000256" key="6">
    <source>
        <dbReference type="SAM" id="MobiDB-lite"/>
    </source>
</evidence>
<dbReference type="SUPFAM" id="SSF57701">
    <property type="entry name" value="Zn2/Cys6 DNA-binding domain"/>
    <property type="match status" value="1"/>
</dbReference>
<evidence type="ECO:0000256" key="4">
    <source>
        <dbReference type="ARBA" id="ARBA00023163"/>
    </source>
</evidence>
<reference evidence="8" key="2">
    <citation type="submission" date="2022-07" db="EMBL/GenBank/DDBJ databases">
        <authorList>
            <person name="Goncalves M.F.M."/>
            <person name="Hilario S."/>
            <person name="Van De Peer Y."/>
            <person name="Esteves A.C."/>
            <person name="Alves A."/>
        </authorList>
    </citation>
    <scope>NUCLEOTIDE SEQUENCE</scope>
    <source>
        <strain evidence="8">MUM 19.33</strain>
    </source>
</reference>